<feature type="signal peptide" evidence="4">
    <location>
        <begin position="1"/>
        <end position="30"/>
    </location>
</feature>
<feature type="repeat" description="ANK" evidence="3">
    <location>
        <begin position="135"/>
        <end position="167"/>
    </location>
</feature>
<feature type="chain" id="PRO_5046473719" evidence="4">
    <location>
        <begin position="31"/>
        <end position="210"/>
    </location>
</feature>
<proteinExistence type="predicted"/>
<feature type="repeat" description="ANK" evidence="3">
    <location>
        <begin position="102"/>
        <end position="134"/>
    </location>
</feature>
<name>A0ABU8S2L3_9SPHN</name>
<sequence length="210" mass="22408">MIKAGKWRGRMLGVLVPLLAGALVASPAQAQFSAGFKFLEAVRKKDGTKVEEAINEPGSTIVNTRDVTSGQTALHIVTQRRDLTWMNFLIGKGANVNARDARGVTPLQLATSLGFVEGIDVLVASKARVDEPNDAGETPLISAVHRRDIGMMRILLKAGANPDRKDNSGRSARDYATIEGRTGPMIAEIEANTKPGAQRAASGRVYGPSF</sequence>
<comment type="caution">
    <text evidence="5">The sequence shown here is derived from an EMBL/GenBank/DDBJ whole genome shotgun (WGS) entry which is preliminary data.</text>
</comment>
<keyword evidence="6" id="KW-1185">Reference proteome</keyword>
<keyword evidence="2 3" id="KW-0040">ANK repeat</keyword>
<dbReference type="InterPro" id="IPR036770">
    <property type="entry name" value="Ankyrin_rpt-contain_sf"/>
</dbReference>
<keyword evidence="4" id="KW-0732">Signal</keyword>
<gene>
    <name evidence="5" type="ORF">WG901_21300</name>
</gene>
<protein>
    <submittedName>
        <fullName evidence="5">Ankyrin repeat domain-containing protein</fullName>
    </submittedName>
</protein>
<evidence type="ECO:0000313" key="6">
    <source>
        <dbReference type="Proteomes" id="UP001361239"/>
    </source>
</evidence>
<dbReference type="PANTHER" id="PTHR24171">
    <property type="entry name" value="ANKYRIN REPEAT DOMAIN-CONTAINING PROTEIN 39-RELATED"/>
    <property type="match status" value="1"/>
</dbReference>
<evidence type="ECO:0000256" key="1">
    <source>
        <dbReference type="ARBA" id="ARBA00022737"/>
    </source>
</evidence>
<dbReference type="RefSeq" id="WP_339589145.1">
    <property type="nucleotide sequence ID" value="NZ_JBBHJZ010000006.1"/>
</dbReference>
<dbReference type="InterPro" id="IPR002110">
    <property type="entry name" value="Ankyrin_rpt"/>
</dbReference>
<dbReference type="Pfam" id="PF12796">
    <property type="entry name" value="Ank_2"/>
    <property type="match status" value="1"/>
</dbReference>
<dbReference type="Pfam" id="PF00023">
    <property type="entry name" value="Ank"/>
    <property type="match status" value="1"/>
</dbReference>
<dbReference type="EMBL" id="JBBHJZ010000006">
    <property type="protein sequence ID" value="MEJ5979204.1"/>
    <property type="molecule type" value="Genomic_DNA"/>
</dbReference>
<feature type="repeat" description="ANK" evidence="3">
    <location>
        <begin position="69"/>
        <end position="101"/>
    </location>
</feature>
<dbReference type="SUPFAM" id="SSF48403">
    <property type="entry name" value="Ankyrin repeat"/>
    <property type="match status" value="1"/>
</dbReference>
<organism evidence="5 6">
    <name type="scientific">Novosphingobium anseongense</name>
    <dbReference type="NCBI Taxonomy" id="3133436"/>
    <lineage>
        <taxon>Bacteria</taxon>
        <taxon>Pseudomonadati</taxon>
        <taxon>Pseudomonadota</taxon>
        <taxon>Alphaproteobacteria</taxon>
        <taxon>Sphingomonadales</taxon>
        <taxon>Sphingomonadaceae</taxon>
        <taxon>Novosphingobium</taxon>
    </lineage>
</organism>
<dbReference type="SMART" id="SM00248">
    <property type="entry name" value="ANK"/>
    <property type="match status" value="3"/>
</dbReference>
<evidence type="ECO:0000256" key="3">
    <source>
        <dbReference type="PROSITE-ProRule" id="PRU00023"/>
    </source>
</evidence>
<keyword evidence="1" id="KW-0677">Repeat</keyword>
<accession>A0ABU8S2L3</accession>
<evidence type="ECO:0000256" key="2">
    <source>
        <dbReference type="ARBA" id="ARBA00023043"/>
    </source>
</evidence>
<reference evidence="5 6" key="1">
    <citation type="submission" date="2024-03" db="EMBL/GenBank/DDBJ databases">
        <authorList>
            <person name="Jo J.-H."/>
        </authorList>
    </citation>
    <scope>NUCLEOTIDE SEQUENCE [LARGE SCALE GENOMIC DNA]</scope>
    <source>
        <strain evidence="5 6">PS1R-30</strain>
    </source>
</reference>
<dbReference type="Proteomes" id="UP001361239">
    <property type="component" value="Unassembled WGS sequence"/>
</dbReference>
<evidence type="ECO:0000313" key="5">
    <source>
        <dbReference type="EMBL" id="MEJ5979204.1"/>
    </source>
</evidence>
<dbReference type="PROSITE" id="PS50297">
    <property type="entry name" value="ANK_REP_REGION"/>
    <property type="match status" value="2"/>
</dbReference>
<dbReference type="PROSITE" id="PS50088">
    <property type="entry name" value="ANK_REPEAT"/>
    <property type="match status" value="3"/>
</dbReference>
<evidence type="ECO:0000256" key="4">
    <source>
        <dbReference type="SAM" id="SignalP"/>
    </source>
</evidence>
<dbReference type="PANTHER" id="PTHR24171:SF8">
    <property type="entry name" value="BRCA1-ASSOCIATED RING DOMAIN PROTEIN 1"/>
    <property type="match status" value="1"/>
</dbReference>
<dbReference type="Gene3D" id="1.25.40.20">
    <property type="entry name" value="Ankyrin repeat-containing domain"/>
    <property type="match status" value="1"/>
</dbReference>